<protein>
    <recommendedName>
        <fullName evidence="2">DUF4298 domain-containing protein</fullName>
    </recommendedName>
</protein>
<reference evidence="1" key="2">
    <citation type="journal article" date="2015" name="Antimicrob. Agents Chemother.">
        <title>The new macrolide-lincosamide-streptogramin B resistance gene erm(45) is located within a genomic island in Staphylococcus fleurettii.</title>
        <authorList>
            <person name="Wipf J.R."/>
            <person name="Schwendener S."/>
            <person name="Nielsen J.B."/>
            <person name="Westh H."/>
            <person name="Perreten V."/>
        </authorList>
    </citation>
    <scope>NUCLEOTIDE SEQUENCE</scope>
    <source>
        <strain evidence="1">JW205</strain>
    </source>
</reference>
<accession>A0A0D6DTR9</accession>
<evidence type="ECO:0008006" key="2">
    <source>
        <dbReference type="Google" id="ProtNLM"/>
    </source>
</evidence>
<reference evidence="1" key="1">
    <citation type="submission" date="2014-11" db="EMBL/GenBank/DDBJ databases">
        <authorList>
            <person name="Wipf J."/>
        </authorList>
    </citation>
    <scope>NUCLEOTIDE SEQUENCE</scope>
    <source>
        <strain evidence="1">JW205</strain>
    </source>
</reference>
<evidence type="ECO:0000313" key="1">
    <source>
        <dbReference type="EMBL" id="CEJ95848.1"/>
    </source>
</evidence>
<proteinExistence type="predicted"/>
<dbReference type="EMBL" id="LN680996">
    <property type="protein sequence ID" value="CEJ95848.1"/>
    <property type="molecule type" value="Genomic_DNA"/>
</dbReference>
<name>A0A0D6DTR9_9STAP</name>
<dbReference type="AlphaFoldDB" id="A0A0D6DTR9"/>
<sequence length="91" mass="10824">MTYGRKNKMVNEDVKVMIEQLKMKLNALNHHEHNHLESIETSLGTTWCQQNRLAYEYMKEVNQDLYISTTLISDIQKDIERLDEEINKQKA</sequence>
<organism evidence="1">
    <name type="scientific">Mammaliicoccus fleurettii</name>
    <dbReference type="NCBI Taxonomy" id="150056"/>
    <lineage>
        <taxon>Bacteria</taxon>
        <taxon>Bacillati</taxon>
        <taxon>Bacillota</taxon>
        <taxon>Bacilli</taxon>
        <taxon>Bacillales</taxon>
        <taxon>Staphylococcaceae</taxon>
        <taxon>Mammaliicoccus</taxon>
    </lineage>
</organism>